<gene>
    <name evidence="1" type="ordered locus">Bphy_3972</name>
</gene>
<evidence type="ECO:0000313" key="2">
    <source>
        <dbReference type="Proteomes" id="UP000001192"/>
    </source>
</evidence>
<organism evidence="1 2">
    <name type="scientific">Paraburkholderia phymatum (strain DSM 17167 / CIP 108236 / LMG 21445 / STM815)</name>
    <name type="common">Burkholderia phymatum</name>
    <dbReference type="NCBI Taxonomy" id="391038"/>
    <lineage>
        <taxon>Bacteria</taxon>
        <taxon>Pseudomonadati</taxon>
        <taxon>Pseudomonadota</taxon>
        <taxon>Betaproteobacteria</taxon>
        <taxon>Burkholderiales</taxon>
        <taxon>Burkholderiaceae</taxon>
        <taxon>Paraburkholderia</taxon>
    </lineage>
</organism>
<dbReference type="EMBL" id="CP001044">
    <property type="protein sequence ID" value="ACC73095.1"/>
    <property type="molecule type" value="Genomic_DNA"/>
</dbReference>
<dbReference type="Proteomes" id="UP000001192">
    <property type="component" value="Chromosome 2"/>
</dbReference>
<dbReference type="AlphaFoldDB" id="B2JP92"/>
<evidence type="ECO:0008006" key="3">
    <source>
        <dbReference type="Google" id="ProtNLM"/>
    </source>
</evidence>
<name>B2JP92_PARP8</name>
<proteinExistence type="predicted"/>
<accession>B2JP92</accession>
<sequence length="102" mass="10926">MPWICAIVVRDTLKSRGDESMRKAFHIAVIAVLAYLVADKALLHAQAREASTFACSQGAEQVKLDALSRGFGDAAASSQGEAFRSGCLVTGRGRPMEMLARN</sequence>
<dbReference type="HOGENOM" id="CLU_2551730_0_0_4"/>
<evidence type="ECO:0000313" key="1">
    <source>
        <dbReference type="EMBL" id="ACC73095.1"/>
    </source>
</evidence>
<dbReference type="eggNOG" id="ENOG503179P">
    <property type="taxonomic scope" value="Bacteria"/>
</dbReference>
<keyword evidence="2" id="KW-1185">Reference proteome</keyword>
<dbReference type="KEGG" id="bph:Bphy_3972"/>
<protein>
    <recommendedName>
        <fullName evidence="3">Adhesin</fullName>
    </recommendedName>
</protein>
<reference evidence="2" key="1">
    <citation type="journal article" date="2014" name="Stand. Genomic Sci.">
        <title>Complete genome sequence of Burkholderia phymatum STM815(T), a broad host range and efficient nitrogen-fixing symbiont of Mimosa species.</title>
        <authorList>
            <person name="Moulin L."/>
            <person name="Klonowska A."/>
            <person name="Caroline B."/>
            <person name="Booth K."/>
            <person name="Vriezen J.A."/>
            <person name="Melkonian R."/>
            <person name="James E.K."/>
            <person name="Young J.P."/>
            <person name="Bena G."/>
            <person name="Hauser L."/>
            <person name="Land M."/>
            <person name="Kyrpides N."/>
            <person name="Bruce D."/>
            <person name="Chain P."/>
            <person name="Copeland A."/>
            <person name="Pitluck S."/>
            <person name="Woyke T."/>
            <person name="Lizotte-Waniewski M."/>
            <person name="Bristow J."/>
            <person name="Riley M."/>
        </authorList>
    </citation>
    <scope>NUCLEOTIDE SEQUENCE [LARGE SCALE GENOMIC DNA]</scope>
    <source>
        <strain evidence="2">DSM 17167 / CIP 108236 / LMG 21445 / STM815</strain>
    </source>
</reference>